<dbReference type="STRING" id="1401685.P857_364"/>
<dbReference type="EMBL" id="AXCJ01000005">
    <property type="protein sequence ID" value="ETO91449.1"/>
    <property type="molecule type" value="Genomic_DNA"/>
</dbReference>
<dbReference type="PANTHER" id="PTHR43268:SF3">
    <property type="entry name" value="RHODANESE-LIKE DOMAIN-CONTAINING PROTEIN 7-RELATED"/>
    <property type="match status" value="1"/>
</dbReference>
<keyword evidence="1" id="KW-0819">tRNA processing</keyword>
<evidence type="ECO:0000313" key="4">
    <source>
        <dbReference type="Proteomes" id="UP000018951"/>
    </source>
</evidence>
<dbReference type="Pfam" id="PF00581">
    <property type="entry name" value="Rhodanese"/>
    <property type="match status" value="1"/>
</dbReference>
<reference evidence="3 4" key="1">
    <citation type="journal article" date="2013" name="PLoS ONE">
        <title>Bacterial endosymbiosis in a chordate host: long-term co-evolution and conservation of secondary metabolism.</title>
        <authorList>
            <person name="Kwan J.C."/>
            <person name="Schmidt E.W."/>
        </authorList>
    </citation>
    <scope>NUCLEOTIDE SEQUENCE [LARGE SCALE GENOMIC DNA]</scope>
    <source>
        <strain evidence="4">L6</strain>
    </source>
</reference>
<dbReference type="PANTHER" id="PTHR43268">
    <property type="entry name" value="THIOSULFATE SULFURTRANSFERASE/RHODANESE-LIKE DOMAIN-CONTAINING PROTEIN 2"/>
    <property type="match status" value="1"/>
</dbReference>
<protein>
    <recommendedName>
        <fullName evidence="1">tRNA uridine(34) hydroxylase</fullName>
        <ecNumber evidence="1">1.14.-.-</ecNumber>
    </recommendedName>
    <alternativeName>
        <fullName evidence="1">tRNA hydroxylation protein O</fullName>
    </alternativeName>
</protein>
<dbReference type="HAMAP" id="MF_00469">
    <property type="entry name" value="TrhO"/>
    <property type="match status" value="1"/>
</dbReference>
<dbReference type="Pfam" id="PF17773">
    <property type="entry name" value="UPF0176_N"/>
    <property type="match status" value="1"/>
</dbReference>
<dbReference type="InterPro" id="IPR001763">
    <property type="entry name" value="Rhodanese-like_dom"/>
</dbReference>
<dbReference type="GO" id="GO:0016705">
    <property type="term" value="F:oxidoreductase activity, acting on paired donors, with incorporation or reduction of molecular oxygen"/>
    <property type="evidence" value="ECO:0007669"/>
    <property type="project" value="UniProtKB-UniRule"/>
</dbReference>
<keyword evidence="1" id="KW-0560">Oxidoreductase</keyword>
<dbReference type="InterPro" id="IPR040503">
    <property type="entry name" value="TRHO_N"/>
</dbReference>
<dbReference type="EC" id="1.14.-.-" evidence="1"/>
<dbReference type="InterPro" id="IPR020936">
    <property type="entry name" value="TrhO"/>
</dbReference>
<comment type="function">
    <text evidence="1">Catalyzes oxygen-dependent 5-hydroxyuridine (ho5U) modification at position 34 in tRNAs.</text>
</comment>
<gene>
    <name evidence="1" type="primary">trhO</name>
    <name evidence="3" type="ORF">P857_364</name>
</gene>
<dbReference type="Gene3D" id="3.30.70.100">
    <property type="match status" value="1"/>
</dbReference>
<evidence type="ECO:0000256" key="1">
    <source>
        <dbReference type="HAMAP-Rule" id="MF_00469"/>
    </source>
</evidence>
<proteinExistence type="inferred from homology"/>
<dbReference type="Gene3D" id="3.40.250.10">
    <property type="entry name" value="Rhodanese-like domain"/>
    <property type="match status" value="1"/>
</dbReference>
<dbReference type="SUPFAM" id="SSF52821">
    <property type="entry name" value="Rhodanese/Cell cycle control phosphatase"/>
    <property type="match status" value="1"/>
</dbReference>
<comment type="catalytic activity">
    <reaction evidence="1">
        <text>uridine(34) in tRNA + AH2 + O2 = 5-hydroxyuridine(34) in tRNA + A + H2O</text>
        <dbReference type="Rhea" id="RHEA:64224"/>
        <dbReference type="Rhea" id="RHEA-COMP:11727"/>
        <dbReference type="Rhea" id="RHEA-COMP:13381"/>
        <dbReference type="ChEBI" id="CHEBI:13193"/>
        <dbReference type="ChEBI" id="CHEBI:15377"/>
        <dbReference type="ChEBI" id="CHEBI:15379"/>
        <dbReference type="ChEBI" id="CHEBI:17499"/>
        <dbReference type="ChEBI" id="CHEBI:65315"/>
        <dbReference type="ChEBI" id="CHEBI:136877"/>
    </reaction>
</comment>
<dbReference type="GO" id="GO:0006400">
    <property type="term" value="P:tRNA modification"/>
    <property type="evidence" value="ECO:0007669"/>
    <property type="project" value="UniProtKB-UniRule"/>
</dbReference>
<organism evidence="3 4">
    <name type="scientific">Candidatus Xenolissoclinum pacificiensis L6</name>
    <dbReference type="NCBI Taxonomy" id="1401685"/>
    <lineage>
        <taxon>Bacteria</taxon>
        <taxon>Pseudomonadati</taxon>
        <taxon>Pseudomonadota</taxon>
        <taxon>Alphaproteobacteria</taxon>
        <taxon>Rickettsiales</taxon>
        <taxon>Anaplasmataceae</taxon>
        <taxon>Candidatus Xenolissoclinum</taxon>
    </lineage>
</organism>
<dbReference type="InterPro" id="IPR036873">
    <property type="entry name" value="Rhodanese-like_dom_sf"/>
</dbReference>
<dbReference type="PROSITE" id="PS50206">
    <property type="entry name" value="RHODANESE_3"/>
    <property type="match status" value="1"/>
</dbReference>
<name>W2UZP5_9RICK</name>
<dbReference type="AlphaFoldDB" id="W2UZP5"/>
<comment type="caution">
    <text evidence="3">The sequence shown here is derived from an EMBL/GenBank/DDBJ whole genome shotgun (WGS) entry which is preliminary data.</text>
</comment>
<sequence length="278" mass="31730">MAVLVTFYKLVFLEDHEYMQKDILEWCLSLGLKGTILLSEEGINATVASDSMEIIDAFFKLLRTEELFSDVCYQVTCADFVPFRKMKVRLKREVVSFEYQDHCSGCVGKYVDPCDWDDLISREETVLLDVRNSYETNLGTFEGAVIPGINYFREYPKWTQGWVLRSGIDASTASVAMFCTGGIRCEKSSKYFSGIGFKNVYHLKGGIINYLLYKKKMGDSHLWKGNCFVFDDRVALDGQLKVVDVKCDECGIDIGRDDVRTMTRGYVTCTPCTNMREQ</sequence>
<evidence type="ECO:0000259" key="2">
    <source>
        <dbReference type="PROSITE" id="PS50206"/>
    </source>
</evidence>
<accession>W2UZP5</accession>
<dbReference type="SMART" id="SM00450">
    <property type="entry name" value="RHOD"/>
    <property type="match status" value="1"/>
</dbReference>
<keyword evidence="4" id="KW-1185">Reference proteome</keyword>
<dbReference type="Proteomes" id="UP000018951">
    <property type="component" value="Unassembled WGS sequence"/>
</dbReference>
<evidence type="ECO:0000313" key="3">
    <source>
        <dbReference type="EMBL" id="ETO91449.1"/>
    </source>
</evidence>
<feature type="domain" description="Rhodanese" evidence="2">
    <location>
        <begin position="121"/>
        <end position="219"/>
    </location>
</feature>
<comment type="similarity">
    <text evidence="1">Belongs to the TrhO family.</text>
</comment>